<protein>
    <submittedName>
        <fullName evidence="1">Cdc6-like AAA superfamily ATPase</fullName>
    </submittedName>
</protein>
<comment type="caution">
    <text evidence="1">The sequence shown here is derived from an EMBL/GenBank/DDBJ whole genome shotgun (WGS) entry which is preliminary data.</text>
</comment>
<accession>A0A7W6A1E3</accession>
<dbReference type="InterPro" id="IPR027417">
    <property type="entry name" value="P-loop_NTPase"/>
</dbReference>
<dbReference type="Pfam" id="PF05621">
    <property type="entry name" value="TniB"/>
    <property type="match status" value="1"/>
</dbReference>
<evidence type="ECO:0000313" key="1">
    <source>
        <dbReference type="EMBL" id="MBB3862948.1"/>
    </source>
</evidence>
<organism evidence="1 2">
    <name type="scientific">Novosphingobium hassiacum</name>
    <dbReference type="NCBI Taxonomy" id="173676"/>
    <lineage>
        <taxon>Bacteria</taxon>
        <taxon>Pseudomonadati</taxon>
        <taxon>Pseudomonadota</taxon>
        <taxon>Alphaproteobacteria</taxon>
        <taxon>Sphingomonadales</taxon>
        <taxon>Sphingomonadaceae</taxon>
        <taxon>Novosphingobium</taxon>
    </lineage>
</organism>
<dbReference type="AlphaFoldDB" id="A0A7W6A1E3"/>
<sequence length="286" mass="32223">MAQTDQPIAFSQSSGSLHKAFWIDFDQARAHVNTLMGLVDEPPDDRPTCVVLVGQSGMGKTSILKEVGRRIRTAYPEPANLGEARYLPMLHAVVPTHPTSLRINLTLLWKQGWPLTRRTHQIADLKVAELLGKQGTKLVAIDNVHAILTASGRARRDALDSFRFLMSEGNVHMVVAGLDVAADIFSDDVELAYRSIILRMPPWLPGEPSQQLIRALAHRMGLIDPDRFAEPEIAEFIWRNSHGVTGNFKRLLHRSYRVAKDTYGRQRVEFSDIYEAAKFFPSYIDR</sequence>
<keyword evidence="2" id="KW-1185">Reference proteome</keyword>
<proteinExistence type="predicted"/>
<dbReference type="Proteomes" id="UP000562395">
    <property type="component" value="Unassembled WGS sequence"/>
</dbReference>
<dbReference type="Gene3D" id="3.40.50.300">
    <property type="entry name" value="P-loop containing nucleotide triphosphate hydrolases"/>
    <property type="match status" value="1"/>
</dbReference>
<gene>
    <name evidence="1" type="ORF">GGQ88_004251</name>
</gene>
<dbReference type="SUPFAM" id="SSF52540">
    <property type="entry name" value="P-loop containing nucleoside triphosphate hydrolases"/>
    <property type="match status" value="1"/>
</dbReference>
<name>A0A7W6A1E3_9SPHN</name>
<reference evidence="1 2" key="1">
    <citation type="submission" date="2020-08" db="EMBL/GenBank/DDBJ databases">
        <title>Genomic Encyclopedia of Type Strains, Phase IV (KMG-IV): sequencing the most valuable type-strain genomes for metagenomic binning, comparative biology and taxonomic classification.</title>
        <authorList>
            <person name="Goeker M."/>
        </authorList>
    </citation>
    <scope>NUCLEOTIDE SEQUENCE [LARGE SCALE GENOMIC DNA]</scope>
    <source>
        <strain evidence="1 2">DSM 14552</strain>
    </source>
</reference>
<dbReference type="EMBL" id="JACICY010000037">
    <property type="protein sequence ID" value="MBB3862948.1"/>
    <property type="molecule type" value="Genomic_DNA"/>
</dbReference>
<evidence type="ECO:0000313" key="2">
    <source>
        <dbReference type="Proteomes" id="UP000562395"/>
    </source>
</evidence>
<dbReference type="InterPro" id="IPR008868">
    <property type="entry name" value="TniB"/>
</dbReference>
<dbReference type="RefSeq" id="WP_019054306.1">
    <property type="nucleotide sequence ID" value="NZ_JACICY010000037.1"/>
</dbReference>